<sequence length="457" mass="50738">MDSPVLDSSLNLILSEANSIIDGLLAILNAIAIYWLIHFIINVELPSKKLEPSFKNLFTVFNALLLGMWLWIFVFHVSCGVLEYSAYRNIPAFVCTWVSFGLIQTCYVWYSWSRSEQILKKRTRPLTLRLFKSLLLLLPFLSIGAIYDAFKMVHNPTYDSRIYLTLAVTSGVITSSLDFFFVWSFSNHMRAGEDDTQVLDISLNIIAKFGYRSASVCMLTLFLFLGAFICLYIQPQLQGTIATVYFVFWGLKGFGLAGMVYTCVSMKMALFKQANIVRQSAKEGIDQQLSRIKIPSLESLNKATSRSQGLGDSGSGSSFNLISSERKKSMKSIRKGSSGSLQKSKSMADVLVSNNSIKIPPSPRMRKPSSVLSQRPISFNEVNVGSAKMSRTGSIASTRTRPKSLINIESDSPEPTFLTEKEAPLPKRNASDFGLKDVKVEATDLESGIQSGGDESN</sequence>
<feature type="region of interest" description="Disordered" evidence="1">
    <location>
        <begin position="328"/>
        <end position="347"/>
    </location>
</feature>
<dbReference type="EMBL" id="MCGO01000034">
    <property type="protein sequence ID" value="ORY40732.1"/>
    <property type="molecule type" value="Genomic_DNA"/>
</dbReference>
<feature type="transmembrane region" description="Helical" evidence="2">
    <location>
        <begin position="20"/>
        <end position="45"/>
    </location>
</feature>
<evidence type="ECO:0000256" key="1">
    <source>
        <dbReference type="SAM" id="MobiDB-lite"/>
    </source>
</evidence>
<reference evidence="3 4" key="1">
    <citation type="submission" date="2016-07" db="EMBL/GenBank/DDBJ databases">
        <title>Pervasive Adenine N6-methylation of Active Genes in Fungi.</title>
        <authorList>
            <consortium name="DOE Joint Genome Institute"/>
            <person name="Mondo S.J."/>
            <person name="Dannebaum R.O."/>
            <person name="Kuo R.C."/>
            <person name="Labutti K."/>
            <person name="Haridas S."/>
            <person name="Kuo A."/>
            <person name="Salamov A."/>
            <person name="Ahrendt S.R."/>
            <person name="Lipzen A."/>
            <person name="Sullivan W."/>
            <person name="Andreopoulos W.B."/>
            <person name="Clum A."/>
            <person name="Lindquist E."/>
            <person name="Daum C."/>
            <person name="Ramamoorthy G.K."/>
            <person name="Gryganskyi A."/>
            <person name="Culley D."/>
            <person name="Magnuson J.K."/>
            <person name="James T.Y."/>
            <person name="O'Malley M.A."/>
            <person name="Stajich J.E."/>
            <person name="Spatafora J.W."/>
            <person name="Visel A."/>
            <person name="Grigoriev I.V."/>
        </authorList>
    </citation>
    <scope>NUCLEOTIDE SEQUENCE [LARGE SCALE GENOMIC DNA]</scope>
    <source>
        <strain evidence="3 4">JEL800</strain>
    </source>
</reference>
<dbReference type="Proteomes" id="UP000193642">
    <property type="component" value="Unassembled WGS sequence"/>
</dbReference>
<organism evidence="3 4">
    <name type="scientific">Rhizoclosmatium globosum</name>
    <dbReference type="NCBI Taxonomy" id="329046"/>
    <lineage>
        <taxon>Eukaryota</taxon>
        <taxon>Fungi</taxon>
        <taxon>Fungi incertae sedis</taxon>
        <taxon>Chytridiomycota</taxon>
        <taxon>Chytridiomycota incertae sedis</taxon>
        <taxon>Chytridiomycetes</taxon>
        <taxon>Chytridiales</taxon>
        <taxon>Chytriomycetaceae</taxon>
        <taxon>Rhizoclosmatium</taxon>
    </lineage>
</organism>
<evidence type="ECO:0000313" key="3">
    <source>
        <dbReference type="EMBL" id="ORY40732.1"/>
    </source>
</evidence>
<protein>
    <recommendedName>
        <fullName evidence="5">Transmembrane protein</fullName>
    </recommendedName>
</protein>
<feature type="transmembrane region" description="Helical" evidence="2">
    <location>
        <begin position="130"/>
        <end position="150"/>
    </location>
</feature>
<accession>A0A1Y2C119</accession>
<name>A0A1Y2C119_9FUNG</name>
<dbReference type="AlphaFoldDB" id="A0A1Y2C119"/>
<evidence type="ECO:0008006" key="5">
    <source>
        <dbReference type="Google" id="ProtNLM"/>
    </source>
</evidence>
<dbReference type="OrthoDB" id="2174119at2759"/>
<keyword evidence="2" id="KW-1133">Transmembrane helix</keyword>
<feature type="region of interest" description="Disordered" evidence="1">
    <location>
        <begin position="390"/>
        <end position="436"/>
    </location>
</feature>
<evidence type="ECO:0000313" key="4">
    <source>
        <dbReference type="Proteomes" id="UP000193642"/>
    </source>
</evidence>
<feature type="transmembrane region" description="Helical" evidence="2">
    <location>
        <begin position="162"/>
        <end position="183"/>
    </location>
</feature>
<keyword evidence="2" id="KW-0472">Membrane</keyword>
<gene>
    <name evidence="3" type="ORF">BCR33DRAFT_767892</name>
</gene>
<comment type="caution">
    <text evidence="3">The sequence shown here is derived from an EMBL/GenBank/DDBJ whole genome shotgun (WGS) entry which is preliminary data.</text>
</comment>
<feature type="compositionally biased region" description="Polar residues" evidence="1">
    <location>
        <begin position="390"/>
        <end position="399"/>
    </location>
</feature>
<keyword evidence="4" id="KW-1185">Reference proteome</keyword>
<feature type="transmembrane region" description="Helical" evidence="2">
    <location>
        <begin position="90"/>
        <end position="110"/>
    </location>
</feature>
<feature type="transmembrane region" description="Helical" evidence="2">
    <location>
        <begin position="216"/>
        <end position="234"/>
    </location>
</feature>
<feature type="transmembrane region" description="Helical" evidence="2">
    <location>
        <begin position="246"/>
        <end position="264"/>
    </location>
</feature>
<keyword evidence="2" id="KW-0812">Transmembrane</keyword>
<proteinExistence type="predicted"/>
<evidence type="ECO:0000256" key="2">
    <source>
        <dbReference type="SAM" id="Phobius"/>
    </source>
</evidence>
<feature type="transmembrane region" description="Helical" evidence="2">
    <location>
        <begin position="57"/>
        <end position="78"/>
    </location>
</feature>
<feature type="compositionally biased region" description="Low complexity" evidence="1">
    <location>
        <begin position="335"/>
        <end position="345"/>
    </location>
</feature>